<evidence type="ECO:0000256" key="1">
    <source>
        <dbReference type="ARBA" id="ARBA00004651"/>
    </source>
</evidence>
<feature type="transmembrane region" description="Helical" evidence="6">
    <location>
        <begin position="321"/>
        <end position="340"/>
    </location>
</feature>
<keyword evidence="4 6" id="KW-1133">Transmembrane helix</keyword>
<dbReference type="UniPathway" id="UPA00566"/>
<dbReference type="NCBIfam" id="NF008645">
    <property type="entry name" value="PRK11638.1"/>
    <property type="match status" value="1"/>
</dbReference>
<evidence type="ECO:0000256" key="4">
    <source>
        <dbReference type="ARBA" id="ARBA00022989"/>
    </source>
</evidence>
<evidence type="ECO:0000259" key="7">
    <source>
        <dbReference type="Pfam" id="PF02706"/>
    </source>
</evidence>
<dbReference type="GeneID" id="66566803"/>
<organism evidence="8 9">
    <name type="scientific">Dickeya fangzhongdai</name>
    <dbReference type="NCBI Taxonomy" id="1778540"/>
    <lineage>
        <taxon>Bacteria</taxon>
        <taxon>Pseudomonadati</taxon>
        <taxon>Pseudomonadota</taxon>
        <taxon>Gammaproteobacteria</taxon>
        <taxon>Enterobacterales</taxon>
        <taxon>Pectobacteriaceae</taxon>
        <taxon>Dickeya</taxon>
    </lineage>
</organism>
<comment type="function">
    <text evidence="6">Modulates the polysaccharide chain length of enterobacterial common antigen (ECA).</text>
</comment>
<dbReference type="Pfam" id="PF02706">
    <property type="entry name" value="Wzz"/>
    <property type="match status" value="1"/>
</dbReference>
<feature type="transmembrane region" description="Helical" evidence="6">
    <location>
        <begin position="30"/>
        <end position="49"/>
    </location>
</feature>
<dbReference type="GO" id="GO:0004713">
    <property type="term" value="F:protein tyrosine kinase activity"/>
    <property type="evidence" value="ECO:0007669"/>
    <property type="project" value="TreeGrafter"/>
</dbReference>
<evidence type="ECO:0000256" key="5">
    <source>
        <dbReference type="ARBA" id="ARBA00023136"/>
    </source>
</evidence>
<dbReference type="HAMAP" id="MF_02025">
    <property type="entry name" value="WzzE"/>
    <property type="match status" value="1"/>
</dbReference>
<dbReference type="InterPro" id="IPR050445">
    <property type="entry name" value="Bact_polysacc_biosynth/exp"/>
</dbReference>
<keyword evidence="9" id="KW-1185">Reference proteome</keyword>
<dbReference type="InterPro" id="IPR003856">
    <property type="entry name" value="LPS_length_determ_N"/>
</dbReference>
<dbReference type="EMBL" id="CP025003">
    <property type="protein sequence ID" value="ATZ96237.1"/>
    <property type="molecule type" value="Genomic_DNA"/>
</dbReference>
<accession>A0A2K8QRX6</accession>
<comment type="subcellular location">
    <subcellularLocation>
        <location evidence="6">Cell inner membrane</location>
        <topology evidence="6">Multi-pass membrane protein</topology>
    </subcellularLocation>
    <subcellularLocation>
        <location evidence="1">Cell membrane</location>
        <topology evidence="1">Multi-pass membrane protein</topology>
    </subcellularLocation>
</comment>
<dbReference type="GO" id="GO:0005886">
    <property type="term" value="C:plasma membrane"/>
    <property type="evidence" value="ECO:0007669"/>
    <property type="project" value="UniProtKB-SubCell"/>
</dbReference>
<keyword evidence="3 6" id="KW-0812">Transmembrane</keyword>
<reference evidence="9" key="1">
    <citation type="journal article" date="2018" name="Genome Announc.">
        <title>Complete genome sequence of a Dickeya fangzhongdai type strain causing bleeding canker of pear tree trunks.</title>
        <authorList>
            <person name="Zhao Y."/>
            <person name="Tian Y."/>
            <person name="Li X."/>
            <person name="Hu B."/>
        </authorList>
    </citation>
    <scope>NUCLEOTIDE SEQUENCE [LARGE SCALE GENOMIC DNA]</scope>
    <source>
        <strain evidence="9">DSM 101947</strain>
    </source>
</reference>
<dbReference type="KEGG" id="dfn:CVE23_21015"/>
<evidence type="ECO:0000256" key="2">
    <source>
        <dbReference type="ARBA" id="ARBA00022475"/>
    </source>
</evidence>
<comment type="subunit">
    <text evidence="6">Probably part of a complex composed of WzxE, WzyE and WzzE.</text>
</comment>
<name>A0A2K8QRX6_9GAMM</name>
<dbReference type="InterPro" id="IPR032895">
    <property type="entry name" value="WzzE"/>
</dbReference>
<evidence type="ECO:0000313" key="8">
    <source>
        <dbReference type="EMBL" id="ATZ96237.1"/>
    </source>
</evidence>
<evidence type="ECO:0000313" key="9">
    <source>
        <dbReference type="Proteomes" id="UP000231901"/>
    </source>
</evidence>
<dbReference type="RefSeq" id="WP_100850281.1">
    <property type="nucleotide sequence ID" value="NZ_BMJF01000016.1"/>
</dbReference>
<dbReference type="PANTHER" id="PTHR32309:SF16">
    <property type="entry name" value="ECA POLYSACCHARIDE CHAIN LENGTH MODULATION PROTEIN"/>
    <property type="match status" value="1"/>
</dbReference>
<keyword evidence="2 6" id="KW-1003">Cell membrane</keyword>
<protein>
    <recommendedName>
        <fullName evidence="6">ECA polysaccharide chain length modulation protein</fullName>
    </recommendedName>
</protein>
<keyword evidence="6" id="KW-0997">Cell inner membrane</keyword>
<feature type="domain" description="Polysaccharide chain length determinant N-terminal" evidence="7">
    <location>
        <begin position="14"/>
        <end position="65"/>
    </location>
</feature>
<dbReference type="SUPFAM" id="SSF160355">
    <property type="entry name" value="Bacterial polysaccharide co-polymerase-like"/>
    <property type="match status" value="1"/>
</dbReference>
<dbReference type="PANTHER" id="PTHR32309">
    <property type="entry name" value="TYROSINE-PROTEIN KINASE"/>
    <property type="match status" value="1"/>
</dbReference>
<proteinExistence type="inferred from homology"/>
<gene>
    <name evidence="6" type="primary">wzzE</name>
    <name evidence="8" type="ORF">CVE23_21015</name>
</gene>
<dbReference type="AlphaFoldDB" id="A0A2K8QRX6"/>
<evidence type="ECO:0000256" key="3">
    <source>
        <dbReference type="ARBA" id="ARBA00022692"/>
    </source>
</evidence>
<comment type="similarity">
    <text evidence="6">Belongs to the WzzB/Cld/Rol family.</text>
</comment>
<dbReference type="Proteomes" id="UP000231901">
    <property type="component" value="Chromosome"/>
</dbReference>
<dbReference type="GO" id="GO:0009246">
    <property type="term" value="P:enterobacterial common antigen biosynthetic process"/>
    <property type="evidence" value="ECO:0007669"/>
    <property type="project" value="UniProtKB-UniRule"/>
</dbReference>
<evidence type="ECO:0000256" key="6">
    <source>
        <dbReference type="HAMAP-Rule" id="MF_02025"/>
    </source>
</evidence>
<keyword evidence="5 6" id="KW-0472">Membrane</keyword>
<sequence length="344" mass="38831">MKRETSPQSSSPDNELDIRQLCLALWQGKIWIVGSAALFALLALIYSWLVQPVWRTTAVTDKPTAAMLSTFFDQQQWLRSLDAPTTTVPDGNAIMADAYGEFTMQAAAYDTRREFWLQSPYYRERQKGDEKADAVLLDALINDIQFMPRDDAKKTNDTLKLGADNARDASNLLRQYVQFANQRAVNHLNQSLAGSWAARIRFERAWLQREDTVARAAYDRTVQRLTQALVIARQQGIVQPKSEASLSLPDSEWFLQGSAQLQARLDMLKASGPTFDVDYEPRRAALSMLENGPALADRFQTYRYLHTPEEPVQRDSPRRGFLLLMWGSIGLLAGAGAALARRSR</sequence>
<comment type="pathway">
    <text evidence="6">Bacterial outer membrane biogenesis; enterobacterial common antigen biosynthesis.</text>
</comment>
<dbReference type="Gene3D" id="3.30.1890.10">
    <property type="entry name" value="FepE-like"/>
    <property type="match status" value="1"/>
</dbReference>